<protein>
    <submittedName>
        <fullName evidence="1">Uncharacterized protein</fullName>
    </submittedName>
</protein>
<proteinExistence type="predicted"/>
<keyword evidence="2" id="KW-1185">Reference proteome</keyword>
<reference evidence="1" key="1">
    <citation type="submission" date="2020-05" db="EMBL/GenBank/DDBJ databases">
        <title>Large-scale comparative analyses of tick genomes elucidate their genetic diversity and vector capacities.</title>
        <authorList>
            <person name="Jia N."/>
            <person name="Wang J."/>
            <person name="Shi W."/>
            <person name="Du L."/>
            <person name="Sun Y."/>
            <person name="Zhan W."/>
            <person name="Jiang J."/>
            <person name="Wang Q."/>
            <person name="Zhang B."/>
            <person name="Ji P."/>
            <person name="Sakyi L.B."/>
            <person name="Cui X."/>
            <person name="Yuan T."/>
            <person name="Jiang B."/>
            <person name="Yang W."/>
            <person name="Lam T.T.-Y."/>
            <person name="Chang Q."/>
            <person name="Ding S."/>
            <person name="Wang X."/>
            <person name="Zhu J."/>
            <person name="Ruan X."/>
            <person name="Zhao L."/>
            <person name="Wei J."/>
            <person name="Que T."/>
            <person name="Du C."/>
            <person name="Cheng J."/>
            <person name="Dai P."/>
            <person name="Han X."/>
            <person name="Huang E."/>
            <person name="Gao Y."/>
            <person name="Liu J."/>
            <person name="Shao H."/>
            <person name="Ye R."/>
            <person name="Li L."/>
            <person name="Wei W."/>
            <person name="Wang X."/>
            <person name="Wang C."/>
            <person name="Yang T."/>
            <person name="Huo Q."/>
            <person name="Li W."/>
            <person name="Guo W."/>
            <person name="Chen H."/>
            <person name="Zhou L."/>
            <person name="Ni X."/>
            <person name="Tian J."/>
            <person name="Zhou Y."/>
            <person name="Sheng Y."/>
            <person name="Liu T."/>
            <person name="Pan Y."/>
            <person name="Xia L."/>
            <person name="Li J."/>
            <person name="Zhao F."/>
            <person name="Cao W."/>
        </authorList>
    </citation>
    <scope>NUCLEOTIDE SEQUENCE</scope>
    <source>
        <strain evidence="1">Hyas-2018</strain>
    </source>
</reference>
<accession>A0ACB7SUJ6</accession>
<gene>
    <name evidence="1" type="ORF">HPB50_000483</name>
</gene>
<dbReference type="Proteomes" id="UP000821845">
    <property type="component" value="Chromosome 2"/>
</dbReference>
<evidence type="ECO:0000313" key="2">
    <source>
        <dbReference type="Proteomes" id="UP000821845"/>
    </source>
</evidence>
<sequence>MAKLPSLCDSSLLQSHNVTLAVSEPLADPLTPARVMRLTFFTLMFIVGGVMLLMRVFYESREGFTSMAESSGIPTGIVGGAVVLISGAILFTDALVILVHLVRRSAASPTDAIDCNTSSASIASSGHLVPVSVSFNKSQ</sequence>
<comment type="caution">
    <text evidence="1">The sequence shown here is derived from an EMBL/GenBank/DDBJ whole genome shotgun (WGS) entry which is preliminary data.</text>
</comment>
<dbReference type="EMBL" id="CM023482">
    <property type="protein sequence ID" value="KAH6937444.1"/>
    <property type="molecule type" value="Genomic_DNA"/>
</dbReference>
<evidence type="ECO:0000313" key="1">
    <source>
        <dbReference type="EMBL" id="KAH6937444.1"/>
    </source>
</evidence>
<name>A0ACB7SUJ6_HYAAI</name>
<organism evidence="1 2">
    <name type="scientific">Hyalomma asiaticum</name>
    <name type="common">Tick</name>
    <dbReference type="NCBI Taxonomy" id="266040"/>
    <lineage>
        <taxon>Eukaryota</taxon>
        <taxon>Metazoa</taxon>
        <taxon>Ecdysozoa</taxon>
        <taxon>Arthropoda</taxon>
        <taxon>Chelicerata</taxon>
        <taxon>Arachnida</taxon>
        <taxon>Acari</taxon>
        <taxon>Parasitiformes</taxon>
        <taxon>Ixodida</taxon>
        <taxon>Ixodoidea</taxon>
        <taxon>Ixodidae</taxon>
        <taxon>Hyalomminae</taxon>
        <taxon>Hyalomma</taxon>
    </lineage>
</organism>